<dbReference type="PANTHER" id="PTHR23150:SF19">
    <property type="entry name" value="FORMYLGLYCINE-GENERATING ENZYME"/>
    <property type="match status" value="1"/>
</dbReference>
<dbReference type="GO" id="GO:0120147">
    <property type="term" value="F:formylglycine-generating oxidase activity"/>
    <property type="evidence" value="ECO:0007669"/>
    <property type="project" value="TreeGrafter"/>
</dbReference>
<evidence type="ECO:0000259" key="1">
    <source>
        <dbReference type="Pfam" id="PF03781"/>
    </source>
</evidence>
<dbReference type="InterPro" id="IPR005532">
    <property type="entry name" value="SUMF_dom"/>
</dbReference>
<feature type="domain" description="Sulfatase-modifying factor enzyme-like" evidence="1">
    <location>
        <begin position="593"/>
        <end position="794"/>
    </location>
</feature>
<dbReference type="STRING" id="472759.Nhal_1492"/>
<dbReference type="eggNOG" id="COG1262">
    <property type="taxonomic scope" value="Bacteria"/>
</dbReference>
<dbReference type="OrthoDB" id="9782895at2"/>
<evidence type="ECO:0000313" key="5">
    <source>
        <dbReference type="Proteomes" id="UP000001844"/>
    </source>
</evidence>
<dbReference type="SUPFAM" id="SSF52540">
    <property type="entry name" value="P-loop containing nucleoside triphosphate hydrolases"/>
    <property type="match status" value="1"/>
</dbReference>
<dbReference type="InterPro" id="IPR048915">
    <property type="entry name" value="bDLD3"/>
</dbReference>
<dbReference type="SUPFAM" id="SSF56436">
    <property type="entry name" value="C-type lectin-like"/>
    <property type="match status" value="1"/>
</dbReference>
<gene>
    <name evidence="4" type="ordered locus">Nhal_1492</name>
</gene>
<dbReference type="Pfam" id="PF03781">
    <property type="entry name" value="FGE-sulfatase"/>
    <property type="match status" value="1"/>
</dbReference>
<dbReference type="KEGG" id="nhl:Nhal_1492"/>
<dbReference type="AlphaFoldDB" id="D5C178"/>
<keyword evidence="5" id="KW-1185">Reference proteome</keyword>
<dbReference type="InterPro" id="IPR049052">
    <property type="entry name" value="nSTAND1"/>
</dbReference>
<dbReference type="Gene3D" id="3.40.50.300">
    <property type="entry name" value="P-loop containing nucleotide triphosphate hydrolases"/>
    <property type="match status" value="1"/>
</dbReference>
<protein>
    <submittedName>
        <fullName evidence="4">Uncharacterized protein</fullName>
    </submittedName>
</protein>
<dbReference type="InterPro" id="IPR051043">
    <property type="entry name" value="Sulfatase_Mod_Factor_Kinase"/>
</dbReference>
<proteinExistence type="predicted"/>
<name>D5C178_NITHN</name>
<feature type="domain" description="Bacterial Death-like" evidence="2">
    <location>
        <begin position="6"/>
        <end position="75"/>
    </location>
</feature>
<dbReference type="InterPro" id="IPR042095">
    <property type="entry name" value="SUMF_sf"/>
</dbReference>
<evidence type="ECO:0000313" key="4">
    <source>
        <dbReference type="EMBL" id="ADE14635.1"/>
    </source>
</evidence>
<dbReference type="InterPro" id="IPR027417">
    <property type="entry name" value="P-loop_NTPase"/>
</dbReference>
<feature type="domain" description="Novel STAND NTPase 1" evidence="3">
    <location>
        <begin position="95"/>
        <end position="489"/>
    </location>
</feature>
<dbReference type="RefSeq" id="WP_013032524.1">
    <property type="nucleotide sequence ID" value="NC_013960.1"/>
</dbReference>
<dbReference type="Pfam" id="PF20690">
    <property type="entry name" value="bDLD3"/>
    <property type="match status" value="1"/>
</dbReference>
<accession>D5C178</accession>
<reference evidence="5" key="1">
    <citation type="submission" date="2010-04" db="EMBL/GenBank/DDBJ databases">
        <title>Complete genome sequence of Nitrosococcus halophilus Nc4, a salt-adapted, aerobic obligate ammonia-oxidizing sulfur purple bacterium.</title>
        <authorList>
            <consortium name="US DOE Joint Genome Institute"/>
            <person name="Campbell M.A."/>
            <person name="Malfatti S.A."/>
            <person name="Chain P.S.G."/>
            <person name="Heidelberg J.F."/>
            <person name="Ward B.B."/>
            <person name="Klotz M.G."/>
        </authorList>
    </citation>
    <scope>NUCLEOTIDE SEQUENCE [LARGE SCALE GENOMIC DNA]</scope>
    <source>
        <strain evidence="5">Nc4</strain>
    </source>
</reference>
<dbReference type="HOGENOM" id="CLU_014139_0_0_6"/>
<dbReference type="PANTHER" id="PTHR23150">
    <property type="entry name" value="SULFATASE MODIFYING FACTOR 1, 2"/>
    <property type="match status" value="1"/>
</dbReference>
<evidence type="ECO:0000259" key="3">
    <source>
        <dbReference type="Pfam" id="PF20703"/>
    </source>
</evidence>
<sequence>MMVYSGKQKIAFSKRLQRDWKDLADYFDIPPQEQAAFDKGHEPRDIWVWLEERERLQELPEALHYIDREDIIAEVLTPPTPPPPPATHTHQKGSPFPGLRAFTTKEARLFFGRTAETNELLNKIKQQALVAVIGASGSGKSSLVAAGGLPRLRELPGGESWQKIRFTPGGLGDDPFLPLAAKLEPYLETHDLSGRTIAEKLRATGDLAALVRPLFEERPATTKLLFFIDQFEELFTLTEPKHHKRFIAMLEKAAQADRLRLVLALRADFFHHCIDYPRFDKWLRAGFFSLAPPDLLALMEMITGPAAVAGLSFEEGLSGRILRDTGNEPGALALMAFALAELYKACQPGTTLTHTAYDSFGGIKGAIGKRAEDAYAKLNKDAQNALAGIFKELVEIDSERGIPTRRRSSLTHFKTTPAACTSIEQFAKARLLNCGDPEEDRDVVEVAHESLLTRWPRLKKWIEDRFADFWRRKQLQQAALEWEVQERKEAYRWSHERVVEACGMLKRLDYQPTPLEQEFLGPIHPQHMLAEIQDPDTSHECRALIGVRLALLGDPDPRKGVGLREDGLPDIEWRQVPPGEVILEVEGDEPAFPFPVAPFYIARYPVTWQQYQAFLEAADGYSNPERWQGLLDQHSAPGRPFQAYDNHPADNVSWLDAVAFCRWLSARLGYEIRLPTQWEWQQAATGGDPANMYPWGVEENPAYANTYESGLSRSTAVGMYPLGASPVGALDMGGNLWEWCLNEYRHPERTQLSGDESRVVRGGSWGNDLGLARSAFRYHYLPNNRFILIGFRVVCSSPI</sequence>
<organism evidence="4 5">
    <name type="scientific">Nitrosococcus halophilus (strain Nc4)</name>
    <dbReference type="NCBI Taxonomy" id="472759"/>
    <lineage>
        <taxon>Bacteria</taxon>
        <taxon>Pseudomonadati</taxon>
        <taxon>Pseudomonadota</taxon>
        <taxon>Gammaproteobacteria</taxon>
        <taxon>Chromatiales</taxon>
        <taxon>Chromatiaceae</taxon>
        <taxon>Nitrosococcus</taxon>
    </lineage>
</organism>
<dbReference type="Proteomes" id="UP000001844">
    <property type="component" value="Chromosome"/>
</dbReference>
<dbReference type="InterPro" id="IPR016187">
    <property type="entry name" value="CTDL_fold"/>
</dbReference>
<evidence type="ECO:0000259" key="2">
    <source>
        <dbReference type="Pfam" id="PF20690"/>
    </source>
</evidence>
<dbReference type="eggNOG" id="COG1672">
    <property type="taxonomic scope" value="Bacteria"/>
</dbReference>
<dbReference type="Pfam" id="PF20703">
    <property type="entry name" value="nSTAND1"/>
    <property type="match status" value="1"/>
</dbReference>
<dbReference type="Gene3D" id="3.90.1580.10">
    <property type="entry name" value="paralog of FGE (formylglycine-generating enzyme)"/>
    <property type="match status" value="1"/>
</dbReference>
<dbReference type="EMBL" id="CP001798">
    <property type="protein sequence ID" value="ADE14635.1"/>
    <property type="molecule type" value="Genomic_DNA"/>
</dbReference>